<name>A0A5N5FUL2_9ROSA</name>
<reference evidence="1 2" key="2">
    <citation type="submission" date="2019-11" db="EMBL/GenBank/DDBJ databases">
        <title>A de novo genome assembly of a pear dwarfing rootstock.</title>
        <authorList>
            <person name="Wang F."/>
            <person name="Wang J."/>
            <person name="Li S."/>
            <person name="Zhang Y."/>
            <person name="Fang M."/>
            <person name="Ma L."/>
            <person name="Zhao Y."/>
            <person name="Jiang S."/>
        </authorList>
    </citation>
    <scope>NUCLEOTIDE SEQUENCE [LARGE SCALE GENOMIC DNA]</scope>
    <source>
        <strain evidence="1">S2</strain>
        <tissue evidence="1">Leaf</tissue>
    </source>
</reference>
<dbReference type="PANTHER" id="PTHR33067:SF9">
    <property type="entry name" value="RNA-DIRECTED DNA POLYMERASE"/>
    <property type="match status" value="1"/>
</dbReference>
<dbReference type="PANTHER" id="PTHR33067">
    <property type="entry name" value="RNA-DIRECTED DNA POLYMERASE-RELATED"/>
    <property type="match status" value="1"/>
</dbReference>
<dbReference type="AlphaFoldDB" id="A0A5N5FUL2"/>
<feature type="non-terminal residue" evidence="1">
    <location>
        <position position="1"/>
    </location>
</feature>
<comment type="caution">
    <text evidence="1">The sequence shown here is derived from an EMBL/GenBank/DDBJ whole genome shotgun (WGS) entry which is preliminary data.</text>
</comment>
<proteinExistence type="predicted"/>
<accession>A0A5N5FUL2</accession>
<keyword evidence="2" id="KW-1185">Reference proteome</keyword>
<organism evidence="1 2">
    <name type="scientific">Pyrus ussuriensis x Pyrus communis</name>
    <dbReference type="NCBI Taxonomy" id="2448454"/>
    <lineage>
        <taxon>Eukaryota</taxon>
        <taxon>Viridiplantae</taxon>
        <taxon>Streptophyta</taxon>
        <taxon>Embryophyta</taxon>
        <taxon>Tracheophyta</taxon>
        <taxon>Spermatophyta</taxon>
        <taxon>Magnoliopsida</taxon>
        <taxon>eudicotyledons</taxon>
        <taxon>Gunneridae</taxon>
        <taxon>Pentapetalae</taxon>
        <taxon>rosids</taxon>
        <taxon>fabids</taxon>
        <taxon>Rosales</taxon>
        <taxon>Rosaceae</taxon>
        <taxon>Amygdaloideae</taxon>
        <taxon>Maleae</taxon>
        <taxon>Pyrus</taxon>
    </lineage>
</organism>
<dbReference type="OrthoDB" id="1194612at2759"/>
<reference evidence="1 2" key="1">
    <citation type="submission" date="2019-09" db="EMBL/GenBank/DDBJ databases">
        <authorList>
            <person name="Ou C."/>
        </authorList>
    </citation>
    <scope>NUCLEOTIDE SEQUENCE [LARGE SCALE GENOMIC DNA]</scope>
    <source>
        <strain evidence="1">S2</strain>
        <tissue evidence="1">Leaf</tissue>
    </source>
</reference>
<sequence>QHHKESKSTLHDESTIPTKLNVLKLKSKPNELNSNPKVEGYTSHMPYPHRFFLETIKNLEIAIPFLKAIKHIPGYAKFIKELCTNKRMVELNAVVAFGEKVSLVLQRKLPPKEKDPGSFTVPCQIGPMRFDKCLCI</sequence>
<dbReference type="Proteomes" id="UP000327157">
    <property type="component" value="Unassembled WGS sequence"/>
</dbReference>
<evidence type="ECO:0000313" key="1">
    <source>
        <dbReference type="EMBL" id="KAB2604872.1"/>
    </source>
</evidence>
<dbReference type="EMBL" id="SMOL01000577">
    <property type="protein sequence ID" value="KAB2604872.1"/>
    <property type="molecule type" value="Genomic_DNA"/>
</dbReference>
<protein>
    <submittedName>
        <fullName evidence="1">Uncharacterized protein</fullName>
    </submittedName>
</protein>
<gene>
    <name evidence="1" type="ORF">D8674_037159</name>
</gene>
<evidence type="ECO:0000313" key="2">
    <source>
        <dbReference type="Proteomes" id="UP000327157"/>
    </source>
</evidence>